<dbReference type="PANTHER" id="PTHR47274:SF15">
    <property type="entry name" value="GENOME ASSEMBLY, CHROMOSOME: A05"/>
    <property type="match status" value="1"/>
</dbReference>
<feature type="domain" description="BTB" evidence="3">
    <location>
        <begin position="32"/>
        <end position="106"/>
    </location>
</feature>
<dbReference type="PROSITE" id="PS50097">
    <property type="entry name" value="BTB"/>
    <property type="match status" value="1"/>
</dbReference>
<dbReference type="CDD" id="cd14733">
    <property type="entry name" value="BACK"/>
    <property type="match status" value="1"/>
</dbReference>
<dbReference type="InterPro" id="IPR011333">
    <property type="entry name" value="SKP1/BTB/POZ_sf"/>
</dbReference>
<dbReference type="Gene3D" id="1.25.40.420">
    <property type="match status" value="1"/>
</dbReference>
<protein>
    <recommendedName>
        <fullName evidence="3">BTB domain-containing protein</fullName>
    </recommendedName>
</protein>
<gene>
    <name evidence="4" type="ORF">TAV2_LOCUS2091</name>
</gene>
<dbReference type="InterPro" id="IPR000210">
    <property type="entry name" value="BTB/POZ_dom"/>
</dbReference>
<dbReference type="EMBL" id="OU466857">
    <property type="protein sequence ID" value="CAH2035905.1"/>
    <property type="molecule type" value="Genomic_DNA"/>
</dbReference>
<feature type="non-terminal residue" evidence="4">
    <location>
        <position position="1"/>
    </location>
</feature>
<evidence type="ECO:0000313" key="5">
    <source>
        <dbReference type="Proteomes" id="UP000836841"/>
    </source>
</evidence>
<dbReference type="SMART" id="SM00225">
    <property type="entry name" value="BTB"/>
    <property type="match status" value="1"/>
</dbReference>
<dbReference type="CDD" id="cd18186">
    <property type="entry name" value="BTB_POZ_ZBTB_KLHL-like"/>
    <property type="match status" value="1"/>
</dbReference>
<evidence type="ECO:0000256" key="2">
    <source>
        <dbReference type="ARBA" id="ARBA00004906"/>
    </source>
</evidence>
<dbReference type="SUPFAM" id="SSF54695">
    <property type="entry name" value="POZ domain"/>
    <property type="match status" value="1"/>
</dbReference>
<comment type="pathway">
    <text evidence="2">Protein modification; protein ubiquitination.</text>
</comment>
<organism evidence="4 5">
    <name type="scientific">Thlaspi arvense</name>
    <name type="common">Field penny-cress</name>
    <dbReference type="NCBI Taxonomy" id="13288"/>
    <lineage>
        <taxon>Eukaryota</taxon>
        <taxon>Viridiplantae</taxon>
        <taxon>Streptophyta</taxon>
        <taxon>Embryophyta</taxon>
        <taxon>Tracheophyta</taxon>
        <taxon>Spermatophyta</taxon>
        <taxon>Magnoliopsida</taxon>
        <taxon>eudicotyledons</taxon>
        <taxon>Gunneridae</taxon>
        <taxon>Pentapetalae</taxon>
        <taxon>rosids</taxon>
        <taxon>malvids</taxon>
        <taxon>Brassicales</taxon>
        <taxon>Brassicaceae</taxon>
        <taxon>Thlaspideae</taxon>
        <taxon>Thlaspi</taxon>
    </lineage>
</organism>
<dbReference type="Pfam" id="PF00651">
    <property type="entry name" value="BTB"/>
    <property type="match status" value="1"/>
</dbReference>
<dbReference type="InterPro" id="IPR044784">
    <property type="entry name" value="At1g01640-like"/>
</dbReference>
<evidence type="ECO:0000259" key="3">
    <source>
        <dbReference type="PROSITE" id="PS50097"/>
    </source>
</evidence>
<dbReference type="PANTHER" id="PTHR47274">
    <property type="entry name" value="BTB/POZ DOMAIN CONTAINING PROTEIN, EXPRESSED-RELATED"/>
    <property type="match status" value="1"/>
</dbReference>
<keyword evidence="5" id="KW-1185">Reference proteome</keyword>
<dbReference type="Proteomes" id="UP000836841">
    <property type="component" value="Chromosome 1"/>
</dbReference>
<accession>A0AAU9R890</accession>
<name>A0AAU9R890_THLAR</name>
<dbReference type="AlphaFoldDB" id="A0AAU9R890"/>
<dbReference type="Gene3D" id="3.30.710.10">
    <property type="entry name" value="Potassium Channel Kv1.1, Chain A"/>
    <property type="match status" value="1"/>
</dbReference>
<proteinExistence type="predicted"/>
<evidence type="ECO:0000313" key="4">
    <source>
        <dbReference type="EMBL" id="CAH2035905.1"/>
    </source>
</evidence>
<comment type="function">
    <text evidence="1">May act as a substrate-specific adapter of an E3 ubiquitin-protein ligase complex (CUL3-RBX1-BTB) which mediates the ubiquitination and subsequent proteasomal degradation of target proteins.</text>
</comment>
<evidence type="ECO:0000256" key="1">
    <source>
        <dbReference type="ARBA" id="ARBA00002668"/>
    </source>
</evidence>
<reference evidence="4 5" key="1">
    <citation type="submission" date="2022-03" db="EMBL/GenBank/DDBJ databases">
        <authorList>
            <person name="Nunn A."/>
            <person name="Chopra R."/>
            <person name="Nunn A."/>
            <person name="Contreras Garrido A."/>
        </authorList>
    </citation>
    <scope>NUCLEOTIDE SEQUENCE [LARGE SCALE GENOMIC DNA]</scope>
</reference>
<sequence>ANQHCVLVMATQTNKQRFSGGLAKALEEQWLVDVRLKAGDSDEGSAISAHKLILGSRSEVFKKILESDEIKTSANKVETVTLSEMKQEELEALVEFMYSDGSMMSAKGKQHVRSLYIVADKYEILHLRDLCRHELLSSLNTSNALAFLELAQIPFDEVLDDAAFNYIKANISTIASSNEFKLFVADNPHLSVEIMKASLSPTTSNNEYCISCGCNNCHRKRMWGHY</sequence>